<dbReference type="PROSITE" id="PS00892">
    <property type="entry name" value="HIT_1"/>
    <property type="match status" value="1"/>
</dbReference>
<feature type="binding site" evidence="4">
    <location>
        <position position="124"/>
    </location>
    <ligand>
        <name>substrate</name>
    </ligand>
</feature>
<dbReference type="PANTHER" id="PTHR46243">
    <property type="entry name" value="BIS(5'-ADENOSYL)-TRIPHOSPHATASE"/>
    <property type="match status" value="1"/>
</dbReference>
<dbReference type="InterPro" id="IPR011146">
    <property type="entry name" value="HIT-like"/>
</dbReference>
<evidence type="ECO:0000256" key="3">
    <source>
        <dbReference type="PIRSR" id="PIRSR639383-1"/>
    </source>
</evidence>
<feature type="binding site" evidence="4">
    <location>
        <position position="46"/>
    </location>
    <ligand>
        <name>substrate</name>
    </ligand>
</feature>
<evidence type="ECO:0000313" key="9">
    <source>
        <dbReference type="EMBL" id="KAK4171795.1"/>
    </source>
</evidence>
<keyword evidence="2 7" id="KW-0378">Hydrolase</keyword>
<reference evidence="9" key="1">
    <citation type="journal article" date="2023" name="Mol. Phylogenet. Evol.">
        <title>Genome-scale phylogeny and comparative genomics of the fungal order Sordariales.</title>
        <authorList>
            <person name="Hensen N."/>
            <person name="Bonometti L."/>
            <person name="Westerberg I."/>
            <person name="Brannstrom I.O."/>
            <person name="Guillou S."/>
            <person name="Cros-Aarteil S."/>
            <person name="Calhoun S."/>
            <person name="Haridas S."/>
            <person name="Kuo A."/>
            <person name="Mondo S."/>
            <person name="Pangilinan J."/>
            <person name="Riley R."/>
            <person name="LaButti K."/>
            <person name="Andreopoulos B."/>
            <person name="Lipzen A."/>
            <person name="Chen C."/>
            <person name="Yan M."/>
            <person name="Daum C."/>
            <person name="Ng V."/>
            <person name="Clum A."/>
            <person name="Steindorff A."/>
            <person name="Ohm R.A."/>
            <person name="Martin F."/>
            <person name="Silar P."/>
            <person name="Natvig D.O."/>
            <person name="Lalanne C."/>
            <person name="Gautier V."/>
            <person name="Ament-Velasquez S.L."/>
            <person name="Kruys A."/>
            <person name="Hutchinson M.I."/>
            <person name="Powell A.J."/>
            <person name="Barry K."/>
            <person name="Miller A.N."/>
            <person name="Grigoriev I.V."/>
            <person name="Debuchy R."/>
            <person name="Gladieux P."/>
            <person name="Hiltunen Thoren M."/>
            <person name="Johannesson H."/>
        </authorList>
    </citation>
    <scope>NUCLEOTIDE SEQUENCE</scope>
    <source>
        <strain evidence="9">CBS 892.96</strain>
    </source>
</reference>
<gene>
    <name evidence="9" type="ORF">QBC36DRAFT_198518</name>
</gene>
<feature type="binding site" evidence="4">
    <location>
        <begin position="115"/>
        <end position="118"/>
    </location>
    <ligand>
        <name>substrate</name>
    </ligand>
</feature>
<protein>
    <recommendedName>
        <fullName evidence="7">Bis(5'-adenosyl)-triphosphatase</fullName>
        <ecNumber evidence="7">3.6.1.29</ecNumber>
    </recommendedName>
</protein>
<evidence type="ECO:0000313" key="10">
    <source>
        <dbReference type="Proteomes" id="UP001302321"/>
    </source>
</evidence>
<dbReference type="InterPro" id="IPR036265">
    <property type="entry name" value="HIT-like_sf"/>
</dbReference>
<feature type="active site" description="Tele-AMP-histidine intermediate" evidence="3">
    <location>
        <position position="122"/>
    </location>
</feature>
<dbReference type="Pfam" id="PF01230">
    <property type="entry name" value="HIT"/>
    <property type="match status" value="1"/>
</dbReference>
<evidence type="ECO:0000256" key="1">
    <source>
        <dbReference type="ARBA" id="ARBA00022741"/>
    </source>
</evidence>
<dbReference type="Gene3D" id="3.30.428.10">
    <property type="entry name" value="HIT-like"/>
    <property type="match status" value="1"/>
</dbReference>
<dbReference type="AlphaFoldDB" id="A0AAN6VY23"/>
<feature type="domain" description="HIT" evidence="8">
    <location>
        <begin position="21"/>
        <end position="135"/>
    </location>
</feature>
<evidence type="ECO:0000259" key="8">
    <source>
        <dbReference type="PROSITE" id="PS51084"/>
    </source>
</evidence>
<dbReference type="FunFam" id="3.30.428.10:FF:000011">
    <property type="entry name" value="Fragile histidine triad"/>
    <property type="match status" value="1"/>
</dbReference>
<dbReference type="GO" id="GO:0000166">
    <property type="term" value="F:nucleotide binding"/>
    <property type="evidence" value="ECO:0007669"/>
    <property type="project" value="UniProtKB-KW"/>
</dbReference>
<keyword evidence="10" id="KW-1185">Reference proteome</keyword>
<sequence>MSTSQQQTQPLSTTASLSRQQTIHFGPYPITSQIFLLTPLSFALVNLKPLLPGHVLVCPLQPHKRLTSLSPEELLDLWQTVQKVQRMLARHYFPEPHSPEQGSFNIAVQDGAEAGQTVPHVHVHVIPRIRGVTEKEGDKVGDELYERMAGEEGNVGGALWDREVGKRPAGQGKFDRIEDAERMARGLRDMEAEAELYRGVLEEMDKKGRRG</sequence>
<evidence type="ECO:0000256" key="6">
    <source>
        <dbReference type="PROSITE-ProRule" id="PRU00464"/>
    </source>
</evidence>
<evidence type="ECO:0000256" key="2">
    <source>
        <dbReference type="ARBA" id="ARBA00022801"/>
    </source>
</evidence>
<feature type="site" description="Important for induction of apoptosis" evidence="5">
    <location>
        <position position="145"/>
    </location>
</feature>
<name>A0AAN6VY23_9PEZI</name>
<comment type="caution">
    <text evidence="9">The sequence shown here is derived from an EMBL/GenBank/DDBJ whole genome shotgun (WGS) entry which is preliminary data.</text>
</comment>
<feature type="short sequence motif" description="Histidine triad motif" evidence="6">
    <location>
        <begin position="120"/>
        <end position="124"/>
    </location>
</feature>
<dbReference type="InterPro" id="IPR051884">
    <property type="entry name" value="Bis(5'-adenosyl)-TPase_reg"/>
</dbReference>
<dbReference type="InterPro" id="IPR019808">
    <property type="entry name" value="Histidine_triad_CS"/>
</dbReference>
<dbReference type="InterPro" id="IPR039383">
    <property type="entry name" value="FHIT"/>
</dbReference>
<evidence type="ECO:0000256" key="4">
    <source>
        <dbReference type="PIRSR" id="PIRSR639383-2"/>
    </source>
</evidence>
<dbReference type="PANTHER" id="PTHR46243:SF1">
    <property type="entry name" value="BIS(5'-ADENOSYL)-TRIPHOSPHATASE"/>
    <property type="match status" value="1"/>
</dbReference>
<comment type="catalytic activity">
    <reaction evidence="7">
        <text>P(1),P(3)-bis(5'-adenosyl) triphosphate + H2O = AMP + ADP + 2 H(+)</text>
        <dbReference type="Rhea" id="RHEA:13893"/>
        <dbReference type="ChEBI" id="CHEBI:15377"/>
        <dbReference type="ChEBI" id="CHEBI:15378"/>
        <dbReference type="ChEBI" id="CHEBI:58529"/>
        <dbReference type="ChEBI" id="CHEBI:456215"/>
        <dbReference type="ChEBI" id="CHEBI:456216"/>
        <dbReference type="EC" id="3.6.1.29"/>
    </reaction>
</comment>
<comment type="cofactor">
    <cofactor evidence="7">
        <name>Mn(2+)</name>
        <dbReference type="ChEBI" id="CHEBI:29035"/>
    </cofactor>
</comment>
<accession>A0AAN6VY23</accession>
<dbReference type="GO" id="GO:0047710">
    <property type="term" value="F:bis(5'-adenosyl)-triphosphatase activity"/>
    <property type="evidence" value="ECO:0007669"/>
    <property type="project" value="UniProtKB-UniRule"/>
</dbReference>
<dbReference type="PROSITE" id="PS51084">
    <property type="entry name" value="HIT_2"/>
    <property type="match status" value="1"/>
</dbReference>
<reference evidence="9" key="2">
    <citation type="submission" date="2023-05" db="EMBL/GenBank/DDBJ databases">
        <authorList>
            <consortium name="Lawrence Berkeley National Laboratory"/>
            <person name="Steindorff A."/>
            <person name="Hensen N."/>
            <person name="Bonometti L."/>
            <person name="Westerberg I."/>
            <person name="Brannstrom I.O."/>
            <person name="Guillou S."/>
            <person name="Cros-Aarteil S."/>
            <person name="Calhoun S."/>
            <person name="Haridas S."/>
            <person name="Kuo A."/>
            <person name="Mondo S."/>
            <person name="Pangilinan J."/>
            <person name="Riley R."/>
            <person name="Labutti K."/>
            <person name="Andreopoulos B."/>
            <person name="Lipzen A."/>
            <person name="Chen C."/>
            <person name="Yanf M."/>
            <person name="Daum C."/>
            <person name="Ng V."/>
            <person name="Clum A."/>
            <person name="Ohm R."/>
            <person name="Martin F."/>
            <person name="Silar P."/>
            <person name="Natvig D."/>
            <person name="Lalanne C."/>
            <person name="Gautier V."/>
            <person name="Ament-Velasquez S.L."/>
            <person name="Kruys A."/>
            <person name="Hutchinson M.I."/>
            <person name="Powell A.J."/>
            <person name="Barry K."/>
            <person name="Miller A.N."/>
            <person name="Grigoriev I.V."/>
            <person name="Debuchy R."/>
            <person name="Gladieux P."/>
            <person name="Thoren M.H."/>
            <person name="Johannesson H."/>
        </authorList>
    </citation>
    <scope>NUCLEOTIDE SEQUENCE</scope>
    <source>
        <strain evidence="9">CBS 892.96</strain>
    </source>
</reference>
<evidence type="ECO:0000256" key="5">
    <source>
        <dbReference type="PIRSR" id="PIRSR639383-3"/>
    </source>
</evidence>
<dbReference type="SUPFAM" id="SSF54197">
    <property type="entry name" value="HIT-like"/>
    <property type="match status" value="1"/>
</dbReference>
<keyword evidence="1 7" id="KW-0547">Nucleotide-binding</keyword>
<feature type="binding site" evidence="4">
    <location>
        <position position="109"/>
    </location>
    <ligand>
        <name>substrate</name>
    </ligand>
</feature>
<dbReference type="CDD" id="cd01275">
    <property type="entry name" value="FHIT"/>
    <property type="match status" value="1"/>
</dbReference>
<dbReference type="Proteomes" id="UP001302321">
    <property type="component" value="Unassembled WGS sequence"/>
</dbReference>
<proteinExistence type="predicted"/>
<evidence type="ECO:0000256" key="7">
    <source>
        <dbReference type="RuleBase" id="RU366076"/>
    </source>
</evidence>
<dbReference type="EMBL" id="MU866505">
    <property type="protein sequence ID" value="KAK4171795.1"/>
    <property type="molecule type" value="Genomic_DNA"/>
</dbReference>
<dbReference type="EC" id="3.6.1.29" evidence="7"/>
<organism evidence="9 10">
    <name type="scientific">Triangularia setosa</name>
    <dbReference type="NCBI Taxonomy" id="2587417"/>
    <lineage>
        <taxon>Eukaryota</taxon>
        <taxon>Fungi</taxon>
        <taxon>Dikarya</taxon>
        <taxon>Ascomycota</taxon>
        <taxon>Pezizomycotina</taxon>
        <taxon>Sordariomycetes</taxon>
        <taxon>Sordariomycetidae</taxon>
        <taxon>Sordariales</taxon>
        <taxon>Podosporaceae</taxon>
        <taxon>Triangularia</taxon>
    </lineage>
</organism>